<comment type="caution">
    <text evidence="2">The sequence shown here is derived from an EMBL/GenBank/DDBJ whole genome shotgun (WGS) entry which is preliminary data.</text>
</comment>
<reference evidence="2 3" key="1">
    <citation type="journal article" date="2019" name="Int. J. Syst. Evol. Microbiol.">
        <title>The Global Catalogue of Microorganisms (GCM) 10K type strain sequencing project: providing services to taxonomists for standard genome sequencing and annotation.</title>
        <authorList>
            <consortium name="The Broad Institute Genomics Platform"/>
            <consortium name="The Broad Institute Genome Sequencing Center for Infectious Disease"/>
            <person name="Wu L."/>
            <person name="Ma J."/>
        </authorList>
    </citation>
    <scope>NUCLEOTIDE SEQUENCE [LARGE SCALE GENOMIC DNA]</scope>
    <source>
        <strain evidence="2 3">CGMCC 1.12562</strain>
    </source>
</reference>
<organism evidence="2 3">
    <name type="scientific">Halobacterium litoreum</name>
    <dbReference type="NCBI Taxonomy" id="2039234"/>
    <lineage>
        <taxon>Archaea</taxon>
        <taxon>Methanobacteriati</taxon>
        <taxon>Methanobacteriota</taxon>
        <taxon>Stenosarchaea group</taxon>
        <taxon>Halobacteria</taxon>
        <taxon>Halobacteriales</taxon>
        <taxon>Halobacteriaceae</taxon>
        <taxon>Halobacterium</taxon>
    </lineage>
</organism>
<dbReference type="Proteomes" id="UP001595660">
    <property type="component" value="Unassembled WGS sequence"/>
</dbReference>
<dbReference type="Pfam" id="PF23956">
    <property type="entry name" value="DUF7285"/>
    <property type="match status" value="1"/>
</dbReference>
<feature type="region of interest" description="Disordered" evidence="1">
    <location>
        <begin position="90"/>
        <end position="112"/>
    </location>
</feature>
<dbReference type="InterPro" id="IPR055709">
    <property type="entry name" value="DUF7285"/>
</dbReference>
<accession>A0ABD5NHA8</accession>
<dbReference type="AlphaFoldDB" id="A0ABD5NHA8"/>
<evidence type="ECO:0000256" key="1">
    <source>
        <dbReference type="SAM" id="MobiDB-lite"/>
    </source>
</evidence>
<proteinExistence type="predicted"/>
<evidence type="ECO:0000313" key="2">
    <source>
        <dbReference type="EMBL" id="MFC3478374.1"/>
    </source>
</evidence>
<keyword evidence="3" id="KW-1185">Reference proteome</keyword>
<dbReference type="EMBL" id="JBHRWN010000002">
    <property type="protein sequence ID" value="MFC3478374.1"/>
    <property type="molecule type" value="Genomic_DNA"/>
</dbReference>
<protein>
    <submittedName>
        <fullName evidence="2">Uncharacterized protein</fullName>
    </submittedName>
</protein>
<dbReference type="GeneID" id="69118615"/>
<gene>
    <name evidence="2" type="ORF">ACFOKC_11655</name>
</gene>
<sequence length="131" mass="13044">MSRSSARRAQVEPVPALAAVLAVCLALGAYASARGTALPGIGHGAPTDAVLADASDAVTEPGSAVASPADLTTEGVAPEGFRVAVTLTAGDREWTAGPEPPDSAASESGRVPVRVAPGRVRPGHLTVAVWQ</sequence>
<dbReference type="RefSeq" id="WP_232570509.1">
    <property type="nucleotide sequence ID" value="NZ_CP089466.1"/>
</dbReference>
<evidence type="ECO:0000313" key="3">
    <source>
        <dbReference type="Proteomes" id="UP001595660"/>
    </source>
</evidence>
<name>A0ABD5NHA8_9EURY</name>